<reference evidence="1 2" key="1">
    <citation type="submission" date="2020-11" db="EMBL/GenBank/DDBJ databases">
        <title>A novel isolate from a Black sea contaminated sediment with potential to produce alkanes: Plantactinospora alkalitolerans sp. nov.</title>
        <authorList>
            <person name="Carro L."/>
            <person name="Veyisoglu A."/>
            <person name="Guven K."/>
            <person name="Schumann P."/>
            <person name="Klenk H.-P."/>
            <person name="Sahin N."/>
        </authorList>
    </citation>
    <scope>NUCLEOTIDE SEQUENCE [LARGE SCALE GENOMIC DNA]</scope>
    <source>
        <strain evidence="1 2">S1510</strain>
    </source>
</reference>
<dbReference type="Proteomes" id="UP000638560">
    <property type="component" value="Unassembled WGS sequence"/>
</dbReference>
<organism evidence="1 2">
    <name type="scientific">Plantactinospora alkalitolerans</name>
    <dbReference type="NCBI Taxonomy" id="2789879"/>
    <lineage>
        <taxon>Bacteria</taxon>
        <taxon>Bacillati</taxon>
        <taxon>Actinomycetota</taxon>
        <taxon>Actinomycetes</taxon>
        <taxon>Micromonosporales</taxon>
        <taxon>Micromonosporaceae</taxon>
        <taxon>Plantactinospora</taxon>
    </lineage>
</organism>
<sequence length="106" mass="11729">MPEVPAGTRGPWFAILANPEGEQRNYLDMQHGDEVWILLVRGKAAPKGRGDVPRVTRSTPITDVLVNDQDLVFGTDAVQARWDQVRQIAAALNAQSGQPDPDDRKR</sequence>
<accession>A0ABS0HAN6</accession>
<comment type="caution">
    <text evidence="1">The sequence shown here is derived from an EMBL/GenBank/DDBJ whole genome shotgun (WGS) entry which is preliminary data.</text>
</comment>
<dbReference type="RefSeq" id="WP_196206623.1">
    <property type="nucleotide sequence ID" value="NZ_JADPUN010000422.1"/>
</dbReference>
<keyword evidence="2" id="KW-1185">Reference proteome</keyword>
<evidence type="ECO:0000313" key="2">
    <source>
        <dbReference type="Proteomes" id="UP000638560"/>
    </source>
</evidence>
<dbReference type="EMBL" id="JADPUN010000422">
    <property type="protein sequence ID" value="MBF9135162.1"/>
    <property type="molecule type" value="Genomic_DNA"/>
</dbReference>
<protein>
    <submittedName>
        <fullName evidence="1">Uncharacterized protein</fullName>
    </submittedName>
</protein>
<proteinExistence type="predicted"/>
<name>A0ABS0HAN6_9ACTN</name>
<evidence type="ECO:0000313" key="1">
    <source>
        <dbReference type="EMBL" id="MBF9135162.1"/>
    </source>
</evidence>
<gene>
    <name evidence="1" type="ORF">I0C86_40500</name>
</gene>